<keyword evidence="4" id="KW-1185">Reference proteome</keyword>
<organism evidence="3 4">
    <name type="scientific">Pythium oligandrum</name>
    <name type="common">Mycoparasitic fungus</name>
    <dbReference type="NCBI Taxonomy" id="41045"/>
    <lineage>
        <taxon>Eukaryota</taxon>
        <taxon>Sar</taxon>
        <taxon>Stramenopiles</taxon>
        <taxon>Oomycota</taxon>
        <taxon>Peronosporomycetes</taxon>
        <taxon>Pythiales</taxon>
        <taxon>Pythiaceae</taxon>
        <taxon>Pythium</taxon>
    </lineage>
</organism>
<evidence type="ECO:0000256" key="2">
    <source>
        <dbReference type="RuleBase" id="RU000363"/>
    </source>
</evidence>
<keyword evidence="1" id="KW-0560">Oxidoreductase</keyword>
<dbReference type="AlphaFoldDB" id="A0A8K1CUM5"/>
<dbReference type="Pfam" id="PF00106">
    <property type="entry name" value="adh_short"/>
    <property type="match status" value="1"/>
</dbReference>
<comment type="similarity">
    <text evidence="2">Belongs to the short-chain dehydrogenases/reductases (SDR) family.</text>
</comment>
<protein>
    <submittedName>
        <fullName evidence="3">Uncharacterized protein</fullName>
    </submittedName>
</protein>
<dbReference type="InterPro" id="IPR036291">
    <property type="entry name" value="NAD(P)-bd_dom_sf"/>
</dbReference>
<reference evidence="3" key="1">
    <citation type="submission" date="2019-03" db="EMBL/GenBank/DDBJ databases">
        <title>Long read genome sequence of the mycoparasitic Pythium oligandrum ATCC 38472 isolated from sugarbeet rhizosphere.</title>
        <authorList>
            <person name="Gaulin E."/>
        </authorList>
    </citation>
    <scope>NUCLEOTIDE SEQUENCE</scope>
    <source>
        <strain evidence="3">ATCC 38472_TT</strain>
    </source>
</reference>
<sequence length="324" mass="35399">MSASDAVPDKWDASHIPSLTNKLAIVTGANSGIGYEAALELARKGAHVVLACRHEGRGNEAVTKIEEELKTTPDAGKVEFMQLDVSDQSSVKRFVTEFKKTHDRLDMLINNAGILGIPYTETVDGFEAQMGTNHLGHFTLTAQLFDVLKASPPSRIVNVSSVAHRTALIYDEDKPMISKEKYEPWLAYSNTKLANLLFTMELTRRCEANGVTGVSAIACHPGFATSNLPTAAVQTQSWLMSWVYRIGSSIPIYQTAAMGALPTLYAATGVNAKSGQFIGPNGFRNWWGHPMVEEPYPAAKSASAGRKLWEWSEHVTGVQFLVEK</sequence>
<dbReference type="PRINTS" id="PR00080">
    <property type="entry name" value="SDRFAMILY"/>
</dbReference>
<evidence type="ECO:0000313" key="3">
    <source>
        <dbReference type="EMBL" id="TMW68951.1"/>
    </source>
</evidence>
<dbReference type="PANTHER" id="PTHR43157:SF31">
    <property type="entry name" value="PHOSPHATIDYLINOSITOL-GLYCAN BIOSYNTHESIS CLASS F PROTEIN"/>
    <property type="match status" value="1"/>
</dbReference>
<dbReference type="PANTHER" id="PTHR43157">
    <property type="entry name" value="PHOSPHATIDYLINOSITOL-GLYCAN BIOSYNTHESIS CLASS F PROTEIN-RELATED"/>
    <property type="match status" value="1"/>
</dbReference>
<dbReference type="SUPFAM" id="SSF51735">
    <property type="entry name" value="NAD(P)-binding Rossmann-fold domains"/>
    <property type="match status" value="1"/>
</dbReference>
<dbReference type="Gene3D" id="3.40.50.720">
    <property type="entry name" value="NAD(P)-binding Rossmann-like Domain"/>
    <property type="match status" value="1"/>
</dbReference>
<proteinExistence type="inferred from homology"/>
<evidence type="ECO:0000256" key="1">
    <source>
        <dbReference type="ARBA" id="ARBA00023002"/>
    </source>
</evidence>
<dbReference type="GO" id="GO:0016491">
    <property type="term" value="F:oxidoreductase activity"/>
    <property type="evidence" value="ECO:0007669"/>
    <property type="project" value="UniProtKB-KW"/>
</dbReference>
<name>A0A8K1CUM5_PYTOL</name>
<dbReference type="EMBL" id="SPLM01000001">
    <property type="protein sequence ID" value="TMW68951.1"/>
    <property type="molecule type" value="Genomic_DNA"/>
</dbReference>
<dbReference type="Proteomes" id="UP000794436">
    <property type="component" value="Unassembled WGS sequence"/>
</dbReference>
<comment type="caution">
    <text evidence="3">The sequence shown here is derived from an EMBL/GenBank/DDBJ whole genome shotgun (WGS) entry which is preliminary data.</text>
</comment>
<dbReference type="NCBIfam" id="NF004846">
    <property type="entry name" value="PRK06197.1"/>
    <property type="match status" value="1"/>
</dbReference>
<accession>A0A8K1CUM5</accession>
<gene>
    <name evidence="3" type="ORF">Poli38472_001107</name>
</gene>
<evidence type="ECO:0000313" key="4">
    <source>
        <dbReference type="Proteomes" id="UP000794436"/>
    </source>
</evidence>
<dbReference type="CDD" id="cd05327">
    <property type="entry name" value="retinol-DH_like_SDR_c_like"/>
    <property type="match status" value="1"/>
</dbReference>
<dbReference type="PRINTS" id="PR00081">
    <property type="entry name" value="GDHRDH"/>
</dbReference>
<dbReference type="InterPro" id="IPR002347">
    <property type="entry name" value="SDR_fam"/>
</dbReference>
<dbReference type="OrthoDB" id="10265294at2759"/>